<feature type="transmembrane region" description="Helical" evidence="2">
    <location>
        <begin position="479"/>
        <end position="498"/>
    </location>
</feature>
<dbReference type="Pfam" id="PF03929">
    <property type="entry name" value="PepSY_TM"/>
    <property type="match status" value="1"/>
</dbReference>
<comment type="caution">
    <text evidence="4">The sequence shown here is derived from an EMBL/GenBank/DDBJ whole genome shotgun (WGS) entry which is preliminary data.</text>
</comment>
<gene>
    <name evidence="4" type="ORF">EAY64_09730</name>
</gene>
<feature type="transmembrane region" description="Helical" evidence="2">
    <location>
        <begin position="223"/>
        <end position="243"/>
    </location>
</feature>
<dbReference type="Pfam" id="PF03413">
    <property type="entry name" value="PepSY"/>
    <property type="match status" value="1"/>
</dbReference>
<accession>A0A454JIL8</accession>
<keyword evidence="5" id="KW-1185">Reference proteome</keyword>
<dbReference type="Proteomes" id="UP000274139">
    <property type="component" value="Unassembled WGS sequence"/>
</dbReference>
<feature type="transmembrane region" description="Helical" evidence="2">
    <location>
        <begin position="268"/>
        <end position="289"/>
    </location>
</feature>
<evidence type="ECO:0000256" key="1">
    <source>
        <dbReference type="SAM" id="MobiDB-lite"/>
    </source>
</evidence>
<feature type="region of interest" description="Disordered" evidence="1">
    <location>
        <begin position="513"/>
        <end position="535"/>
    </location>
</feature>
<evidence type="ECO:0000313" key="5">
    <source>
        <dbReference type="Proteomes" id="UP000274139"/>
    </source>
</evidence>
<protein>
    <recommendedName>
        <fullName evidence="3">PepSY domain-containing protein</fullName>
    </recommendedName>
</protein>
<keyword evidence="2" id="KW-0812">Transmembrane</keyword>
<reference evidence="4 5" key="1">
    <citation type="submission" date="2018-10" db="EMBL/GenBank/DDBJ databases">
        <title>Draft genome sequence of Aquitalea MWU14-2217 isolated from a wild cranberry bog in Provincetown, Massachusetts.</title>
        <authorList>
            <person name="Ebadzadsahrai G."/>
            <person name="Soby S."/>
        </authorList>
    </citation>
    <scope>NUCLEOTIDE SEQUENCE [LARGE SCALE GENOMIC DNA]</scope>
    <source>
        <strain evidence="4 5">MWU14-2217</strain>
    </source>
</reference>
<feature type="transmembrane region" description="Helical" evidence="2">
    <location>
        <begin position="21"/>
        <end position="43"/>
    </location>
</feature>
<name>A0A454JIL8_9NEIS</name>
<evidence type="ECO:0000256" key="2">
    <source>
        <dbReference type="SAM" id="Phobius"/>
    </source>
</evidence>
<dbReference type="AlphaFoldDB" id="A0A454JIL8"/>
<keyword evidence="2" id="KW-1133">Transmembrane helix</keyword>
<keyword evidence="2" id="KW-0472">Membrane</keyword>
<evidence type="ECO:0000313" key="4">
    <source>
        <dbReference type="EMBL" id="RMC97959.1"/>
    </source>
</evidence>
<organism evidence="4 5">
    <name type="scientific">Aquitalea palustris</name>
    <dbReference type="NCBI Taxonomy" id="2480983"/>
    <lineage>
        <taxon>Bacteria</taxon>
        <taxon>Pseudomonadati</taxon>
        <taxon>Pseudomonadota</taxon>
        <taxon>Betaproteobacteria</taxon>
        <taxon>Neisseriales</taxon>
        <taxon>Chromobacteriaceae</taxon>
        <taxon>Aquitalea</taxon>
    </lineage>
</organism>
<feature type="domain" description="PepSY" evidence="3">
    <location>
        <begin position="120"/>
        <end position="186"/>
    </location>
</feature>
<sequence length="535" mass="59597">MPRHFHWNIRMKRLLFLGHRWLGIALCLLLLLWSFSGLLMIYAGPSSISESTRLAHAPALTPAANWLSAGAAWRLGMPSADSPPSSARLLVQAGEPVWLMQDGSGQRYRLSARDGQRHDISAAQAIAIAREWAPGSQPQIRQAPFARDAGTAMMNYDPYRPFYRVNLDDAAQHELTISQRTGEVIKASSRLDRLLFWGGSYLHFLRPLDAIGLADARKPIQTWGALASLLAVLSGLYLGLCRWRPGWLGQRRYPNGSSNPYRALWQRWHLWLGLCGGLLALSWTLSGFLSNNPWQLFSGHQGQGRSHHHATVAALPAAALDFPMAQVVAQLAGQHMVELNWYHAGPLAMLQARDQQLRSRIITSHGFELAAGQREFPVAALLASAQAMTGHAAIRHAERLLAADDYYYPDRHQDDSRRPLPVWRIQLADPAASWLYLNPQTGEKLLQLDRSQRTFRWLFSGLHNWDQAIMRPRPWWDGWMLTSSLAVLALSISALVLAGKRLRLKAGAARRRRAATAGQSATPAVPVSASDSHSR</sequence>
<evidence type="ECO:0000259" key="3">
    <source>
        <dbReference type="Pfam" id="PF03413"/>
    </source>
</evidence>
<proteinExistence type="predicted"/>
<dbReference type="InterPro" id="IPR005625">
    <property type="entry name" value="PepSY-ass_TM"/>
</dbReference>
<dbReference type="EMBL" id="RFAR01000038">
    <property type="protein sequence ID" value="RMC97959.1"/>
    <property type="molecule type" value="Genomic_DNA"/>
</dbReference>
<dbReference type="PANTHER" id="PTHR34219:SF6">
    <property type="entry name" value="BLR3280 PROTEIN"/>
    <property type="match status" value="1"/>
</dbReference>
<dbReference type="PANTHER" id="PTHR34219">
    <property type="entry name" value="IRON-REGULATED INNER MEMBRANE PROTEIN-RELATED"/>
    <property type="match status" value="1"/>
</dbReference>
<dbReference type="InterPro" id="IPR025711">
    <property type="entry name" value="PepSY"/>
</dbReference>